<reference evidence="6 7" key="1">
    <citation type="submission" date="2023-02" db="EMBL/GenBank/DDBJ databases">
        <title>Streptomyces sp. SCA4-21 with antifungal activity against Fusarium oxysporum f. sp. cubense, Streptomyces sp. SCA2-17 with antifungal activity against Fusarium oxysporum f. sp. cubense.</title>
        <authorList>
            <person name="Qi D."/>
        </authorList>
    </citation>
    <scope>NUCLEOTIDE SEQUENCE [LARGE SCALE GENOMIC DNA]</scope>
    <source>
        <strain evidence="6 7">SCA4-21</strain>
    </source>
</reference>
<keyword evidence="2" id="KW-0677">Repeat</keyword>
<accession>A0ABY9USK8</accession>
<name>A0ABY9USK8_9ACTN</name>
<dbReference type="InterPro" id="IPR011990">
    <property type="entry name" value="TPR-like_helical_dom_sf"/>
</dbReference>
<gene>
    <name evidence="6" type="ORF">PS467_08930</name>
</gene>
<protein>
    <submittedName>
        <fullName evidence="6">Tetratricopeptide repeat protein</fullName>
    </submittedName>
</protein>
<dbReference type="Proteomes" id="UP001305606">
    <property type="component" value="Chromosome"/>
</dbReference>
<keyword evidence="7" id="KW-1185">Reference proteome</keyword>
<feature type="compositionally biased region" description="Polar residues" evidence="4">
    <location>
        <begin position="295"/>
        <end position="305"/>
    </location>
</feature>
<evidence type="ECO:0000256" key="4">
    <source>
        <dbReference type="SAM" id="MobiDB-lite"/>
    </source>
</evidence>
<dbReference type="Gene3D" id="2.130.10.10">
    <property type="entry name" value="YVTN repeat-like/Quinoprotein amine dehydrogenase"/>
    <property type="match status" value="3"/>
</dbReference>
<sequence>MTIPDPRKSRAVLIGIDDYAHADLPAMPAAAAGARHLAGLLRDPSVWGLAEEHVTVIGSTAPVEQVLGAVRDAALGAEDTLVVYFAGHGLRDRSERLYLALTAADADYPQIGTLPYLQLRDVIRQSGYRAKHRVTVLDCCYSGIAGGMSSDAAPTRTELARALEEPEDSSGEGDDQEGTEDRYGDCVLTSAPPTRRSFVLQGARFPEFTGELIDILETGIPGADVTVSLETTWRRVHNRMRRRGSPEPQQFAQNAVTHHLHLRNRAVPFGPEPADEPETSSQQAPGPDSWDSGGTDLTVTWQATVDAQRPPSPDPTTTRTPKQPGHERRSSRLCVPGAPATLFDSRDAPLHSVAFNPSGTLLASASEDGTVRLWELATQKCVRSLSHQVVNPWAKPLAEVLAFNPRFSAALSVAFSPDGTDLAVGNGDGTISLWDVADGSETVLPYLDGTQWNGSVASVCFSPTDAMLAGTYDAPAIRLWDVATRTSMATLATGDAHWVAQVAFSPCGQVLASASGNGNPNNTVNDGLLQLWDTSSGAEIATLTETNSPAGQPLAFSSDGKTLASLRSDGRITLWDIAARKTSATITGPSAGVTCVAFGHNGVLAGGFLDGTVTLWNTVSSRSIAVLTTGTNSAVSSLAFSPDGAFLASATRKLTVWPLATDRARVLGPDHRDTLNARAVGAINLGKAGEHAEAARLLAEVAADRARVLGPDHPDTLNARGDHASNVGGTGEHAEAARLHAELAADRARVLGPDHYSTLLTRHHHAWEVGEAGEHAESARLYAELASDSARVLGPDHRDTLNARAVGAINLGKAGEHAEAARLLAEVAADRARVLGPDHPDTLNARGDHASNVGGTGEHAEAARLHAELAADRARVLGPDHYSTLLTRHHHAWEVGEAGEHAESARLYAELASDSARVLGPDHRDTLNARAVGAINLGKAGEHAEAARLLAEVAADRARVLGRDHLDTLNARSFSDRWSE</sequence>
<dbReference type="PROSITE" id="PS50294">
    <property type="entry name" value="WD_REPEATS_REGION"/>
    <property type="match status" value="2"/>
</dbReference>
<dbReference type="InterPro" id="IPR011600">
    <property type="entry name" value="Pept_C14_caspase"/>
</dbReference>
<dbReference type="SUPFAM" id="SSF50978">
    <property type="entry name" value="WD40 repeat-like"/>
    <property type="match status" value="1"/>
</dbReference>
<dbReference type="Gene3D" id="1.25.40.10">
    <property type="entry name" value="Tetratricopeptide repeat domain"/>
    <property type="match status" value="2"/>
</dbReference>
<feature type="compositionally biased region" description="Basic and acidic residues" evidence="4">
    <location>
        <begin position="712"/>
        <end position="723"/>
    </location>
</feature>
<dbReference type="PRINTS" id="PR00320">
    <property type="entry name" value="GPROTEINBRPT"/>
</dbReference>
<dbReference type="InterPro" id="IPR015943">
    <property type="entry name" value="WD40/YVTN_repeat-like_dom_sf"/>
</dbReference>
<evidence type="ECO:0000256" key="3">
    <source>
        <dbReference type="PROSITE-ProRule" id="PRU00221"/>
    </source>
</evidence>
<dbReference type="Pfam" id="PF13374">
    <property type="entry name" value="TPR_10"/>
    <property type="match status" value="5"/>
</dbReference>
<evidence type="ECO:0000256" key="2">
    <source>
        <dbReference type="ARBA" id="ARBA00022737"/>
    </source>
</evidence>
<feature type="region of interest" description="Disordered" evidence="4">
    <location>
        <begin position="151"/>
        <end position="189"/>
    </location>
</feature>
<dbReference type="PROSITE" id="PS50082">
    <property type="entry name" value="WD_REPEATS_2"/>
    <property type="match status" value="4"/>
</dbReference>
<feature type="compositionally biased region" description="Acidic residues" evidence="4">
    <location>
        <begin position="165"/>
        <end position="178"/>
    </location>
</feature>
<dbReference type="Gene3D" id="3.40.50.1460">
    <property type="match status" value="1"/>
</dbReference>
<dbReference type="NCBIfam" id="NF047832">
    <property type="entry name" value="caspase_w_EACC1"/>
    <property type="match status" value="1"/>
</dbReference>
<feature type="domain" description="Peptidase C14 caspase" evidence="5">
    <location>
        <begin position="9"/>
        <end position="241"/>
    </location>
</feature>
<organism evidence="6 7">
    <name type="scientific">Streptomyces luomodiensis</name>
    <dbReference type="NCBI Taxonomy" id="3026192"/>
    <lineage>
        <taxon>Bacteria</taxon>
        <taxon>Bacillati</taxon>
        <taxon>Actinomycetota</taxon>
        <taxon>Actinomycetes</taxon>
        <taxon>Kitasatosporales</taxon>
        <taxon>Streptomycetaceae</taxon>
        <taxon>Streptomyces</taxon>
    </lineage>
</organism>
<dbReference type="InterPro" id="IPR020472">
    <property type="entry name" value="WD40_PAC1"/>
</dbReference>
<evidence type="ECO:0000256" key="1">
    <source>
        <dbReference type="ARBA" id="ARBA00022574"/>
    </source>
</evidence>
<feature type="region of interest" description="Disordered" evidence="4">
    <location>
        <begin position="712"/>
        <end position="732"/>
    </location>
</feature>
<evidence type="ECO:0000259" key="5">
    <source>
        <dbReference type="Pfam" id="PF00656"/>
    </source>
</evidence>
<dbReference type="SUPFAM" id="SSF52129">
    <property type="entry name" value="Caspase-like"/>
    <property type="match status" value="1"/>
</dbReference>
<dbReference type="InterPro" id="IPR019775">
    <property type="entry name" value="WD40_repeat_CS"/>
</dbReference>
<dbReference type="InterPro" id="IPR036322">
    <property type="entry name" value="WD40_repeat_dom_sf"/>
</dbReference>
<dbReference type="EMBL" id="CP117522">
    <property type="protein sequence ID" value="WNE95461.1"/>
    <property type="molecule type" value="Genomic_DNA"/>
</dbReference>
<dbReference type="PROSITE" id="PS00678">
    <property type="entry name" value="WD_REPEATS_1"/>
    <property type="match status" value="2"/>
</dbReference>
<dbReference type="Pfam" id="PF00400">
    <property type="entry name" value="WD40"/>
    <property type="match status" value="6"/>
</dbReference>
<evidence type="ECO:0000313" key="6">
    <source>
        <dbReference type="EMBL" id="WNE95461.1"/>
    </source>
</evidence>
<feature type="repeat" description="WD" evidence="3">
    <location>
        <begin position="403"/>
        <end position="444"/>
    </location>
</feature>
<feature type="repeat" description="WD" evidence="3">
    <location>
        <begin position="343"/>
        <end position="384"/>
    </location>
</feature>
<dbReference type="PANTHER" id="PTHR19848:SF8">
    <property type="entry name" value="F-BOX AND WD REPEAT DOMAIN CONTAINING 7"/>
    <property type="match status" value="1"/>
</dbReference>
<dbReference type="PANTHER" id="PTHR19848">
    <property type="entry name" value="WD40 REPEAT PROTEIN"/>
    <property type="match status" value="1"/>
</dbReference>
<evidence type="ECO:0000313" key="7">
    <source>
        <dbReference type="Proteomes" id="UP001305606"/>
    </source>
</evidence>
<proteinExistence type="predicted"/>
<dbReference type="RefSeq" id="WP_311034803.1">
    <property type="nucleotide sequence ID" value="NZ_CP117522.1"/>
</dbReference>
<dbReference type="SMART" id="SM00320">
    <property type="entry name" value="WD40"/>
    <property type="match status" value="7"/>
</dbReference>
<dbReference type="CDD" id="cd00200">
    <property type="entry name" value="WD40"/>
    <property type="match status" value="1"/>
</dbReference>
<dbReference type="Pfam" id="PF00656">
    <property type="entry name" value="Peptidase_C14"/>
    <property type="match status" value="1"/>
</dbReference>
<dbReference type="InterPro" id="IPR001680">
    <property type="entry name" value="WD40_rpt"/>
</dbReference>
<feature type="region of interest" description="Disordered" evidence="4">
    <location>
        <begin position="266"/>
        <end position="333"/>
    </location>
</feature>
<feature type="repeat" description="WD" evidence="3">
    <location>
        <begin position="586"/>
        <end position="626"/>
    </location>
</feature>
<dbReference type="InterPro" id="IPR029030">
    <property type="entry name" value="Caspase-like_dom_sf"/>
</dbReference>
<keyword evidence="1 3" id="KW-0853">WD repeat</keyword>
<feature type="repeat" description="WD" evidence="3">
    <location>
        <begin position="554"/>
        <end position="585"/>
    </location>
</feature>